<feature type="compositionally biased region" description="Pro residues" evidence="1">
    <location>
        <begin position="40"/>
        <end position="49"/>
    </location>
</feature>
<dbReference type="PANTHER" id="PTHR32387:SF0">
    <property type="entry name" value="PROTEIN NO VEIN"/>
    <property type="match status" value="1"/>
</dbReference>
<dbReference type="Pfam" id="PF13020">
    <property type="entry name" value="NOV_C"/>
    <property type="match status" value="1"/>
</dbReference>
<evidence type="ECO:0000313" key="5">
    <source>
        <dbReference type="Proteomes" id="UP000747399"/>
    </source>
</evidence>
<evidence type="ECO:0000256" key="2">
    <source>
        <dbReference type="SAM" id="SignalP"/>
    </source>
</evidence>
<feature type="compositionally biased region" description="Pro residues" evidence="1">
    <location>
        <begin position="108"/>
        <end position="132"/>
    </location>
</feature>
<evidence type="ECO:0000259" key="3">
    <source>
        <dbReference type="Pfam" id="PF13020"/>
    </source>
</evidence>
<dbReference type="Proteomes" id="UP000747399">
    <property type="component" value="Unassembled WGS sequence"/>
</dbReference>
<keyword evidence="5" id="KW-1185">Reference proteome</keyword>
<sequence>LFRGGRPWPALAERLLSALLLAAAGGEVAQLLEHQGVPLLPFPQPPPGMPDESTPSSGPLADMSPRQHLLQSRQQPDGGTKHQRLDTGGAGPLASSIRVVRCRRWRLPPPVPPPPPPPTMHPQPPPPPPLPQSPVHDMLKDSSEDCEEMEQQCKRRKTSHSTAAAAAAAGDSVLTSDTTTKEQHQQVALRKRRRVHFEDVDVDGAKSDGPAATSGAGEGDHSQVTRGKRANRPGLEVQDGGGDDEDANCGGCSGFGGDAVAAAEMAVTAATAANEGDLEQPCQQIPPPQHVSDLQQQQQQQQLCSIQAYGGQDPIRCDTSMAVQAVTKKHIADRSAQDRIQNAERWWSVEGPRRAMQEELERRDGGSGFANPGAVQRRRIGRWGEELVYKHLVQQVEFQTQRQHQPPASKPCSQGAGARAGSVAFDRVVWLNRDKESFLPYDIYISHADESVTYIEVKTSASSSKDLFEFSLSELQFAEEQGNRYVVYRVLGGGGQNPTISRLSNPVQMLREKAATLLMVL</sequence>
<gene>
    <name evidence="4" type="ORF">Vafri_12650</name>
</gene>
<keyword evidence="2" id="KW-0732">Signal</keyword>
<name>A0A8J4F2V1_9CHLO</name>
<protein>
    <recommendedName>
        <fullName evidence="3">Protein NO VEIN C-terminal domain-containing protein</fullName>
    </recommendedName>
</protein>
<dbReference type="AlphaFoldDB" id="A0A8J4F2V1"/>
<feature type="signal peptide" evidence="2">
    <location>
        <begin position="1"/>
        <end position="26"/>
    </location>
</feature>
<feature type="region of interest" description="Disordered" evidence="1">
    <location>
        <begin position="39"/>
        <end position="93"/>
    </location>
</feature>
<feature type="domain" description="Protein NO VEIN C-terminal" evidence="3">
    <location>
        <begin position="424"/>
        <end position="498"/>
    </location>
</feature>
<evidence type="ECO:0000313" key="4">
    <source>
        <dbReference type="EMBL" id="GIL57414.1"/>
    </source>
</evidence>
<proteinExistence type="predicted"/>
<feature type="non-terminal residue" evidence="4">
    <location>
        <position position="1"/>
    </location>
</feature>
<reference evidence="4" key="1">
    <citation type="journal article" date="2021" name="Proc. Natl. Acad. Sci. U.S.A.">
        <title>Three genomes in the algal genus Volvox reveal the fate of a haploid sex-determining region after a transition to homothallism.</title>
        <authorList>
            <person name="Yamamoto K."/>
            <person name="Hamaji T."/>
            <person name="Kawai-Toyooka H."/>
            <person name="Matsuzaki R."/>
            <person name="Takahashi F."/>
            <person name="Nishimura Y."/>
            <person name="Kawachi M."/>
            <person name="Noguchi H."/>
            <person name="Minakuchi Y."/>
            <person name="Umen J.G."/>
            <person name="Toyoda A."/>
            <person name="Nozaki H."/>
        </authorList>
    </citation>
    <scope>NUCLEOTIDE SEQUENCE</scope>
    <source>
        <strain evidence="4">NIES-3780</strain>
    </source>
</reference>
<accession>A0A8J4F2V1</accession>
<organism evidence="4 5">
    <name type="scientific">Volvox africanus</name>
    <dbReference type="NCBI Taxonomy" id="51714"/>
    <lineage>
        <taxon>Eukaryota</taxon>
        <taxon>Viridiplantae</taxon>
        <taxon>Chlorophyta</taxon>
        <taxon>core chlorophytes</taxon>
        <taxon>Chlorophyceae</taxon>
        <taxon>CS clade</taxon>
        <taxon>Chlamydomonadales</taxon>
        <taxon>Volvocaceae</taxon>
        <taxon>Volvox</taxon>
    </lineage>
</organism>
<evidence type="ECO:0000256" key="1">
    <source>
        <dbReference type="SAM" id="MobiDB-lite"/>
    </source>
</evidence>
<feature type="chain" id="PRO_5035147700" description="Protein NO VEIN C-terminal domain-containing protein" evidence="2">
    <location>
        <begin position="27"/>
        <end position="521"/>
    </location>
</feature>
<feature type="compositionally biased region" description="Basic and acidic residues" evidence="1">
    <location>
        <begin position="196"/>
        <end position="206"/>
    </location>
</feature>
<comment type="caution">
    <text evidence="4">The sequence shown here is derived from an EMBL/GenBank/DDBJ whole genome shotgun (WGS) entry which is preliminary data.</text>
</comment>
<feature type="region of interest" description="Disordered" evidence="1">
    <location>
        <begin position="108"/>
        <end position="243"/>
    </location>
</feature>
<dbReference type="EMBL" id="BNCO01000027">
    <property type="protein sequence ID" value="GIL57414.1"/>
    <property type="molecule type" value="Genomic_DNA"/>
</dbReference>
<dbReference type="PANTHER" id="PTHR32387">
    <property type="entry name" value="WU:FJ29H11"/>
    <property type="match status" value="1"/>
</dbReference>
<dbReference type="InterPro" id="IPR024975">
    <property type="entry name" value="NOV_C"/>
</dbReference>
<dbReference type="InterPro" id="IPR052957">
    <property type="entry name" value="Auxin_embryo_med"/>
</dbReference>